<protein>
    <submittedName>
        <fullName evidence="2">Uncharacterized protein</fullName>
    </submittedName>
</protein>
<accession>A0A3L5TQ92</accession>
<evidence type="ECO:0000313" key="3">
    <source>
        <dbReference type="Proteomes" id="UP000266721"/>
    </source>
</evidence>
<keyword evidence="1" id="KW-1133">Transmembrane helix</keyword>
<gene>
    <name evidence="2" type="ORF">AM593_05319</name>
</gene>
<dbReference type="AlphaFoldDB" id="A0A3L5TQ92"/>
<keyword evidence="1" id="KW-0812">Transmembrane</keyword>
<dbReference type="EMBL" id="KV593103">
    <property type="protein sequence ID" value="OPL21287.1"/>
    <property type="molecule type" value="Genomic_DNA"/>
</dbReference>
<reference evidence="2 3" key="1">
    <citation type="journal article" date="2016" name="PLoS ONE">
        <title>A First Insight into the Genome of the Filter-Feeder Mussel Mytilus galloprovincialis.</title>
        <authorList>
            <person name="Murgarella M."/>
            <person name="Puiu D."/>
            <person name="Novoa B."/>
            <person name="Figueras A."/>
            <person name="Posada D."/>
            <person name="Canchaya C."/>
        </authorList>
    </citation>
    <scope>NUCLEOTIDE SEQUENCE [LARGE SCALE GENOMIC DNA]</scope>
    <source>
        <tissue evidence="2">Muscle</tissue>
    </source>
</reference>
<sequence length="61" mass="6876">MPKTPVTLETSQTRLTLTIQVALFKRNVILGFVSISVFPVMRAMMSRVVDPQEQVSPIMNK</sequence>
<feature type="transmembrane region" description="Helical" evidence="1">
    <location>
        <begin position="15"/>
        <end position="38"/>
    </location>
</feature>
<proteinExistence type="predicted"/>
<dbReference type="Proteomes" id="UP000266721">
    <property type="component" value="Unassembled WGS sequence"/>
</dbReference>
<organism evidence="2 3">
    <name type="scientific">Mytilus galloprovincialis</name>
    <name type="common">Mediterranean mussel</name>
    <dbReference type="NCBI Taxonomy" id="29158"/>
    <lineage>
        <taxon>Eukaryota</taxon>
        <taxon>Metazoa</taxon>
        <taxon>Spiralia</taxon>
        <taxon>Lophotrochozoa</taxon>
        <taxon>Mollusca</taxon>
        <taxon>Bivalvia</taxon>
        <taxon>Autobranchia</taxon>
        <taxon>Pteriomorphia</taxon>
        <taxon>Mytilida</taxon>
        <taxon>Mytiloidea</taxon>
        <taxon>Mytilidae</taxon>
        <taxon>Mytilinae</taxon>
        <taxon>Mytilus</taxon>
    </lineage>
</organism>
<keyword evidence="1" id="KW-0472">Membrane</keyword>
<feature type="non-terminal residue" evidence="2">
    <location>
        <position position="1"/>
    </location>
</feature>
<keyword evidence="3" id="KW-1185">Reference proteome</keyword>
<evidence type="ECO:0000256" key="1">
    <source>
        <dbReference type="SAM" id="Phobius"/>
    </source>
</evidence>
<evidence type="ECO:0000313" key="2">
    <source>
        <dbReference type="EMBL" id="OPL21287.1"/>
    </source>
</evidence>
<comment type="caution">
    <text evidence="2">The sequence shown here is derived from an EMBL/GenBank/DDBJ whole genome shotgun (WGS) entry which is preliminary data.</text>
</comment>
<name>A0A3L5TQ92_MYTGA</name>